<feature type="domain" description="PH" evidence="4">
    <location>
        <begin position="1384"/>
        <end position="1514"/>
    </location>
</feature>
<feature type="region of interest" description="Disordered" evidence="3">
    <location>
        <begin position="64"/>
        <end position="280"/>
    </location>
</feature>
<keyword evidence="1" id="KW-0343">GTPase activation</keyword>
<dbReference type="InterPro" id="IPR008936">
    <property type="entry name" value="Rho_GTPase_activation_prot"/>
</dbReference>
<dbReference type="PANTHER" id="PTHR45899:SF2">
    <property type="entry name" value="RHO GTPASE ACTIVATING PROTEIN AT 15B, ISOFORM C"/>
    <property type="match status" value="1"/>
</dbReference>
<dbReference type="Pfam" id="PF07647">
    <property type="entry name" value="SAM_2"/>
    <property type="match status" value="1"/>
</dbReference>
<dbReference type="SUPFAM" id="SSF47769">
    <property type="entry name" value="SAM/Pointed domain"/>
    <property type="match status" value="1"/>
</dbReference>
<dbReference type="SUPFAM" id="SSF57863">
    <property type="entry name" value="ArfGap/RecO-like zinc finger"/>
    <property type="match status" value="1"/>
</dbReference>
<dbReference type="InterPro" id="IPR011993">
    <property type="entry name" value="PH-like_dom_sf"/>
</dbReference>
<dbReference type="GeneID" id="16074606"/>
<dbReference type="InterPro" id="IPR029071">
    <property type="entry name" value="Ubiquitin-like_domsf"/>
</dbReference>
<dbReference type="CDD" id="cd08204">
    <property type="entry name" value="ArfGap"/>
    <property type="match status" value="1"/>
</dbReference>
<dbReference type="SMART" id="SM00233">
    <property type="entry name" value="PH"/>
    <property type="match status" value="5"/>
</dbReference>
<dbReference type="InterPro" id="IPR000198">
    <property type="entry name" value="RhoGAP_dom"/>
</dbReference>
<reference evidence="8" key="1">
    <citation type="submission" date="2009-08" db="EMBL/GenBank/DDBJ databases">
        <title>Annotation of Salpingoeca rosetta.</title>
        <authorList>
            <consortium name="The Broad Institute Genome Sequencing Platform"/>
            <person name="Russ C."/>
            <person name="Cuomo C."/>
            <person name="Burger G."/>
            <person name="Gray M.W."/>
            <person name="Holland P.W.H."/>
            <person name="King N."/>
            <person name="Lang F.B.F."/>
            <person name="Roger A.J."/>
            <person name="Ruiz-Trillo I."/>
            <person name="Young S.K."/>
            <person name="Zeng Q."/>
            <person name="Gargeya S."/>
            <person name="Alvarado L."/>
            <person name="Berlin A."/>
            <person name="Chapman S.B."/>
            <person name="Chen Z."/>
            <person name="Freedman E."/>
            <person name="Gellesch M."/>
            <person name="Goldberg J."/>
            <person name="Griggs A."/>
            <person name="Gujja S."/>
            <person name="Heilman E."/>
            <person name="Heiman D."/>
            <person name="Howarth C."/>
            <person name="Mehta T."/>
            <person name="Neiman D."/>
            <person name="Pearson M."/>
            <person name="Roberts A."/>
            <person name="Saif S."/>
            <person name="Shea T."/>
            <person name="Shenoy N."/>
            <person name="Sisk P."/>
            <person name="Stolte C."/>
            <person name="Sykes S."/>
            <person name="White J."/>
            <person name="Yandava C."/>
            <person name="Haas B."/>
            <person name="Nusbaum C."/>
            <person name="Birren B."/>
        </authorList>
    </citation>
    <scope>NUCLEOTIDE SEQUENCE [LARGE SCALE GENOMIC DNA]</scope>
    <source>
        <strain evidence="8">ATCC 50818</strain>
    </source>
</reference>
<name>F2U9G3_SALR5</name>
<evidence type="ECO:0000259" key="5">
    <source>
        <dbReference type="PROSITE" id="PS50105"/>
    </source>
</evidence>
<dbReference type="STRING" id="946362.F2U9G3"/>
<dbReference type="InterPro" id="IPR001164">
    <property type="entry name" value="ArfGAP_dom"/>
</dbReference>
<feature type="domain" description="PH" evidence="4">
    <location>
        <begin position="838"/>
        <end position="932"/>
    </location>
</feature>
<feature type="domain" description="PH" evidence="4">
    <location>
        <begin position="389"/>
        <end position="488"/>
    </location>
</feature>
<dbReference type="GO" id="GO:0008270">
    <property type="term" value="F:zinc ion binding"/>
    <property type="evidence" value="ECO:0007669"/>
    <property type="project" value="UniProtKB-KW"/>
</dbReference>
<dbReference type="FunCoup" id="F2U9G3">
    <property type="interactions" value="685"/>
</dbReference>
<dbReference type="GO" id="GO:0005547">
    <property type="term" value="F:phosphatidylinositol-3,4,5-trisphosphate binding"/>
    <property type="evidence" value="ECO:0007669"/>
    <property type="project" value="TreeGrafter"/>
</dbReference>
<dbReference type="InterPro" id="IPR001660">
    <property type="entry name" value="SAM"/>
</dbReference>
<proteinExistence type="predicted"/>
<dbReference type="InterPro" id="IPR013761">
    <property type="entry name" value="SAM/pointed_sf"/>
</dbReference>
<feature type="domain" description="PH" evidence="4">
    <location>
        <begin position="945"/>
        <end position="1066"/>
    </location>
</feature>
<dbReference type="Pfam" id="PF00169">
    <property type="entry name" value="PH"/>
    <property type="match status" value="4"/>
</dbReference>
<dbReference type="SMART" id="SM00454">
    <property type="entry name" value="SAM"/>
    <property type="match status" value="1"/>
</dbReference>
<dbReference type="CDD" id="cd09487">
    <property type="entry name" value="SAM_superfamily"/>
    <property type="match status" value="1"/>
</dbReference>
<evidence type="ECO:0000259" key="6">
    <source>
        <dbReference type="PROSITE" id="PS50115"/>
    </source>
</evidence>
<dbReference type="Pfam" id="PF00620">
    <property type="entry name" value="RhoGAP"/>
    <property type="match status" value="1"/>
</dbReference>
<keyword evidence="2" id="KW-0479">Metal-binding</keyword>
<dbReference type="PROSITE" id="PS50115">
    <property type="entry name" value="ARFGAP"/>
    <property type="match status" value="1"/>
</dbReference>
<dbReference type="RefSeq" id="XP_004994021.1">
    <property type="nucleotide sequence ID" value="XM_004993964.1"/>
</dbReference>
<feature type="compositionally biased region" description="Polar residues" evidence="3">
    <location>
        <begin position="115"/>
        <end position="124"/>
    </location>
</feature>
<dbReference type="eggNOG" id="KOG1117">
    <property type="taxonomic scope" value="Eukaryota"/>
</dbReference>
<dbReference type="OMA" id="FAHSCET"/>
<dbReference type="InParanoid" id="F2U9G3"/>
<accession>F2U9G3</accession>
<keyword evidence="2" id="KW-0863">Zinc-finger</keyword>
<dbReference type="CDD" id="cd00821">
    <property type="entry name" value="PH"/>
    <property type="match status" value="3"/>
</dbReference>
<dbReference type="Gene3D" id="1.10.150.50">
    <property type="entry name" value="Transcription Factor, Ets-1"/>
    <property type="match status" value="1"/>
</dbReference>
<dbReference type="KEGG" id="sre:PTSG_04698"/>
<keyword evidence="9" id="KW-1185">Reference proteome</keyword>
<evidence type="ECO:0000259" key="7">
    <source>
        <dbReference type="PROSITE" id="PS50238"/>
    </source>
</evidence>
<feature type="domain" description="Arf-GAP" evidence="6">
    <location>
        <begin position="622"/>
        <end position="734"/>
    </location>
</feature>
<evidence type="ECO:0000259" key="4">
    <source>
        <dbReference type="PROSITE" id="PS50003"/>
    </source>
</evidence>
<evidence type="ECO:0000256" key="1">
    <source>
        <dbReference type="ARBA" id="ARBA00022468"/>
    </source>
</evidence>
<evidence type="ECO:0000313" key="8">
    <source>
        <dbReference type="EMBL" id="EGD72990.1"/>
    </source>
</evidence>
<dbReference type="FunFam" id="2.30.29.30:FF:000286">
    <property type="entry name" value="PH-protein kinase domain containing protein"/>
    <property type="match status" value="1"/>
</dbReference>
<dbReference type="PROSITE" id="PS50003">
    <property type="entry name" value="PH_DOMAIN"/>
    <property type="match status" value="5"/>
</dbReference>
<dbReference type="SMART" id="SM00324">
    <property type="entry name" value="RhoGAP"/>
    <property type="match status" value="1"/>
</dbReference>
<dbReference type="SUPFAM" id="SSF54236">
    <property type="entry name" value="Ubiquitin-like"/>
    <property type="match status" value="1"/>
</dbReference>
<dbReference type="CDD" id="cd00159">
    <property type="entry name" value="RhoGAP"/>
    <property type="match status" value="1"/>
</dbReference>
<keyword evidence="2" id="KW-0862">Zinc</keyword>
<dbReference type="SMART" id="SM00105">
    <property type="entry name" value="ArfGap"/>
    <property type="match status" value="1"/>
</dbReference>
<feature type="compositionally biased region" description="Pro residues" evidence="3">
    <location>
        <begin position="125"/>
        <end position="135"/>
    </location>
</feature>
<sequence>MDPDVLRWLAALKLEVYAPNFEQHSVVNKAHVMDLSEQKLVDMGVNKLGHRKRLLKHAANFSMPTRCSSHESDHSNRASLSTDAMDQHQHKPSFSTPPMDPPPSRPQQARPPLTAQASMPTTLSQPPPDPAPPRPGARRPPPRPPLARGLSAPAPPSTPALAPGISATPLVPSASVEEYSALPPPKPTADQQPAGDTPPQLPAKQRSLAAASAASTDESIYSVPIGTPQPTKAPPRPPPPLAHRTAPPPPTDELYAVPDDEPPRRPHHAQQPSSGAVPTDEMYAVPDEQGAVLPLAPGPAGDGLEMDAAATVDAADDGEDDGAYFVMPRCSTSTARKNRPQRVNLAQRRESTLLAATVNPEDLGEFLRASDNALPIIQLKQANMSASASVSKQGYLSKRGGLRGKKGWDRRFFVYDRGTLSYYVREGDEKPQGLITLSDMKAVRWGAKSSDVSKSRFELETYERTYFLSAETAQDATEWVTLLGTQIALHKPAPTVGGNMCDPDKEGWLRQKIGFSWVRRYLAVKDDTVCIYAKYEDFRNEEPVNQLPASLLTVKIGGTGRKAKNFQFLLVSNQESFELQAQSKEEMNSWAQAIQEATLFSLNMMESSQTASRKKEPKLTPEEALKVLRTNPSNARCADCGAANPTWVSINLGCVICIDCSGPHRRLGVHLSKVRSVTLDEVPPPLLAMLKAIGTDAFNAFWEGSLEDGKLTPASTADERWMYIQQKYQEMQFVRYPFDATTADVDALLLETVGTPSMTATLALLTIDRLNKDIETPEGWSAVRLAHERGQPEQAQLLLQNGFSWKPGEEEAWKAAQQSADTAPGAAEDEDAVEVPLPRHHEGPLQLFDEASGEWREHYAVFDLCVLCFHESDKDSAVFKRLPMEILSDAAVSGTTDRSFDVTTVANKKHMFAAEDAQQRDQWVEVLKLNIDAIPEEARGFDFEGAVKCGNLQRLVDGEYKHKYFALAGKTLHVFTSRGDPTKESEIDLRAVLQYQDGIAEIKESQRGSVRREGRAAELAAPPPEVEVAPSETEFSLVFQNHVHVLRAETELLKNEWLQVLRETQVFGVRLEASKTLVPRIVDVCCEFVENYGILTEGIYRKSGNAAVIKALRRQFDADDAGVRLTVDKFGVHDISGLLKLYFRELPEPLIPHSLRPSLFQAMRLEGHEEKLVAVKQVLQYFPHTHFETFKRMCIHLASICEHSSCNKMTKENIALIFGPTFFSVSADSVGLSTGDTSSAMQVVRTCLQFVEWMFDLEAKSAKELTFEEGLRKIEEATKQHNDPAKEGAHSPFIYEIFFDDTTDAHTVPVEQGTTSREVAAKVLLKQGHTVGDEWSLYEYIRDGTLYRPLEDEETMQEAAHRWRGHATLRIKINPVKPLLDTSTDRLEGYLYVRAGSGSASLSQLVSRKASKLLGSVSVGKSWKRLFFSCFPRESSTPELRYFKDETKQQELSRIPLTQDARVYFSSLADKKPPTEHCLVLQMLKGEHANELYLCAETEDERDQWWATLTVARERS</sequence>
<dbReference type="PRINTS" id="PR00405">
    <property type="entry name" value="REVINTRACTNG"/>
</dbReference>
<dbReference type="GO" id="GO:0005096">
    <property type="term" value="F:GTPase activator activity"/>
    <property type="evidence" value="ECO:0007669"/>
    <property type="project" value="UniProtKB-KW"/>
</dbReference>
<dbReference type="Proteomes" id="UP000007799">
    <property type="component" value="Unassembled WGS sequence"/>
</dbReference>
<evidence type="ECO:0000313" key="9">
    <source>
        <dbReference type="Proteomes" id="UP000007799"/>
    </source>
</evidence>
<dbReference type="InterPro" id="IPR052227">
    <property type="entry name" value="Arf-Rho-GAP_ANK-PH_domain"/>
</dbReference>
<dbReference type="OrthoDB" id="29546at2759"/>
<dbReference type="EMBL" id="GL832965">
    <property type="protein sequence ID" value="EGD72990.1"/>
    <property type="molecule type" value="Genomic_DNA"/>
</dbReference>
<dbReference type="PROSITE" id="PS50105">
    <property type="entry name" value="SAM_DOMAIN"/>
    <property type="match status" value="1"/>
</dbReference>
<dbReference type="InterPro" id="IPR001849">
    <property type="entry name" value="PH_domain"/>
</dbReference>
<gene>
    <name evidence="8" type="ORF">PTSG_04698</name>
</gene>
<feature type="domain" description="Rho-GAP" evidence="7">
    <location>
        <begin position="1069"/>
        <end position="1255"/>
    </location>
</feature>
<feature type="compositionally biased region" description="Pro residues" evidence="3">
    <location>
        <begin position="231"/>
        <end position="251"/>
    </location>
</feature>
<organism evidence="9">
    <name type="scientific">Salpingoeca rosetta (strain ATCC 50818 / BSB-021)</name>
    <dbReference type="NCBI Taxonomy" id="946362"/>
    <lineage>
        <taxon>Eukaryota</taxon>
        <taxon>Choanoflagellata</taxon>
        <taxon>Craspedida</taxon>
        <taxon>Salpingoecidae</taxon>
        <taxon>Salpingoeca</taxon>
    </lineage>
</organism>
<evidence type="ECO:0000256" key="2">
    <source>
        <dbReference type="PROSITE-ProRule" id="PRU00288"/>
    </source>
</evidence>
<dbReference type="Gene3D" id="1.10.555.10">
    <property type="entry name" value="Rho GTPase activation protein"/>
    <property type="match status" value="1"/>
</dbReference>
<dbReference type="Gene3D" id="2.30.29.30">
    <property type="entry name" value="Pleckstrin-homology domain (PH domain)/Phosphotyrosine-binding domain (PTB)"/>
    <property type="match status" value="5"/>
</dbReference>
<evidence type="ECO:0000256" key="3">
    <source>
        <dbReference type="SAM" id="MobiDB-lite"/>
    </source>
</evidence>
<dbReference type="Pfam" id="PF01412">
    <property type="entry name" value="ArfGap"/>
    <property type="match status" value="1"/>
</dbReference>
<feature type="domain" description="SAM" evidence="5">
    <location>
        <begin position="1"/>
        <end position="56"/>
    </location>
</feature>
<dbReference type="InterPro" id="IPR038508">
    <property type="entry name" value="ArfGAP_dom_sf"/>
</dbReference>
<feature type="domain" description="PH" evidence="4">
    <location>
        <begin position="502"/>
        <end position="599"/>
    </location>
</feature>
<dbReference type="Gene3D" id="3.10.20.90">
    <property type="entry name" value="Phosphatidylinositol 3-kinase Catalytic Subunit, Chain A, domain 1"/>
    <property type="match status" value="1"/>
</dbReference>
<dbReference type="PROSITE" id="PS50238">
    <property type="entry name" value="RHOGAP"/>
    <property type="match status" value="1"/>
</dbReference>
<dbReference type="SUPFAM" id="SSF48350">
    <property type="entry name" value="GTPase activation domain, GAP"/>
    <property type="match status" value="1"/>
</dbReference>
<dbReference type="SUPFAM" id="SSF50729">
    <property type="entry name" value="PH domain-like"/>
    <property type="match status" value="5"/>
</dbReference>
<dbReference type="Gene3D" id="1.10.220.150">
    <property type="entry name" value="Arf GTPase activating protein"/>
    <property type="match status" value="1"/>
</dbReference>
<dbReference type="GO" id="GO:0005737">
    <property type="term" value="C:cytoplasm"/>
    <property type="evidence" value="ECO:0007669"/>
    <property type="project" value="TreeGrafter"/>
</dbReference>
<dbReference type="GO" id="GO:0007165">
    <property type="term" value="P:signal transduction"/>
    <property type="evidence" value="ECO:0007669"/>
    <property type="project" value="InterPro"/>
</dbReference>
<dbReference type="InterPro" id="IPR037278">
    <property type="entry name" value="ARFGAP/RecO"/>
</dbReference>
<dbReference type="PANTHER" id="PTHR45899">
    <property type="entry name" value="RHO GTPASE ACTIVATING PROTEIN AT 15B, ISOFORM C"/>
    <property type="match status" value="1"/>
</dbReference>
<protein>
    <submittedName>
        <fullName evidence="8">ADP-ribosylation factor GTPase activating protein 1</fullName>
    </submittedName>
</protein>